<evidence type="ECO:0000313" key="3">
    <source>
        <dbReference type="EMBL" id="GGE76052.1"/>
    </source>
</evidence>
<dbReference type="AlphaFoldDB" id="A0A917ESY1"/>
<accession>A0A917ESY1</accession>
<keyword evidence="4" id="KW-1185">Reference proteome</keyword>
<dbReference type="RefSeq" id="WP_188389034.1">
    <property type="nucleotide sequence ID" value="NZ_BMFK01000002.1"/>
</dbReference>
<dbReference type="SUPFAM" id="SSF50729">
    <property type="entry name" value="PH domain-like"/>
    <property type="match status" value="1"/>
</dbReference>
<dbReference type="InterPro" id="IPR012544">
    <property type="entry name" value="PHb"/>
</dbReference>
<organism evidence="3 4">
    <name type="scientific">Priestia taiwanensis</name>
    <dbReference type="NCBI Taxonomy" id="1347902"/>
    <lineage>
        <taxon>Bacteria</taxon>
        <taxon>Bacillati</taxon>
        <taxon>Bacillota</taxon>
        <taxon>Bacilli</taxon>
        <taxon>Bacillales</taxon>
        <taxon>Bacillaceae</taxon>
        <taxon>Priestia</taxon>
    </lineage>
</organism>
<evidence type="ECO:0008006" key="5">
    <source>
        <dbReference type="Google" id="ProtNLM"/>
    </source>
</evidence>
<evidence type="ECO:0000313" key="4">
    <source>
        <dbReference type="Proteomes" id="UP000605259"/>
    </source>
</evidence>
<feature type="domain" description="YvbH-like oligomerisation" evidence="2">
    <location>
        <begin position="144"/>
        <end position="204"/>
    </location>
</feature>
<evidence type="ECO:0000259" key="2">
    <source>
        <dbReference type="Pfam" id="PF11724"/>
    </source>
</evidence>
<reference evidence="3" key="2">
    <citation type="submission" date="2020-09" db="EMBL/GenBank/DDBJ databases">
        <authorList>
            <person name="Sun Q."/>
            <person name="Zhou Y."/>
        </authorList>
    </citation>
    <scope>NUCLEOTIDE SEQUENCE</scope>
    <source>
        <strain evidence="3">CGMCC 1.12698</strain>
    </source>
</reference>
<dbReference type="Pfam" id="PF11724">
    <property type="entry name" value="YvbH_ext"/>
    <property type="match status" value="1"/>
</dbReference>
<reference evidence="3" key="1">
    <citation type="journal article" date="2014" name="Int. J. Syst. Evol. Microbiol.">
        <title>Complete genome sequence of Corynebacterium casei LMG S-19264T (=DSM 44701T), isolated from a smear-ripened cheese.</title>
        <authorList>
            <consortium name="US DOE Joint Genome Institute (JGI-PGF)"/>
            <person name="Walter F."/>
            <person name="Albersmeier A."/>
            <person name="Kalinowski J."/>
            <person name="Ruckert C."/>
        </authorList>
    </citation>
    <scope>NUCLEOTIDE SEQUENCE</scope>
    <source>
        <strain evidence="3">CGMCC 1.12698</strain>
    </source>
</reference>
<dbReference type="InterPro" id="IPR021722">
    <property type="entry name" value="YvbH_oligomer_dom"/>
</dbReference>
<gene>
    <name evidence="3" type="ORF">GCM10007140_27270</name>
</gene>
<dbReference type="Gene3D" id="1.10.287.210">
    <property type="match status" value="1"/>
</dbReference>
<dbReference type="InterPro" id="IPR037063">
    <property type="entry name" value="PHb_sf"/>
</dbReference>
<dbReference type="Proteomes" id="UP000605259">
    <property type="component" value="Unassembled WGS sequence"/>
</dbReference>
<proteinExistence type="predicted"/>
<evidence type="ECO:0000259" key="1">
    <source>
        <dbReference type="Pfam" id="PF08000"/>
    </source>
</evidence>
<protein>
    <recommendedName>
        <fullName evidence="5">YvbH-like oligomerisation region</fullName>
    </recommendedName>
</protein>
<feature type="domain" description="Bacterial Pleckstrin homology" evidence="1">
    <location>
        <begin position="10"/>
        <end position="132"/>
    </location>
</feature>
<comment type="caution">
    <text evidence="3">The sequence shown here is derived from an EMBL/GenBank/DDBJ whole genome shotgun (WGS) entry which is preliminary data.</text>
</comment>
<sequence>MFKKVANDLLGLSDIGTVIKPADYDKVEADDYIMHEEDEKIYFLIKSKTDEYCFTNTALVHVDGTSAVSKKRTLRRYNYHTHRISNVSLETAGTIDLDVEIKFTMGGEHYSIDVHKKHIEEIKDLYKALFKISEIMHDNEITTQYANRSLDIASCTLNNVRNAEINLAEQFKEINQFAFNWLVDTRDQYSTKDFGHVFEKFINN</sequence>
<dbReference type="Pfam" id="PF08000">
    <property type="entry name" value="bPH_1"/>
    <property type="match status" value="1"/>
</dbReference>
<dbReference type="PANTHER" id="PTHR35796:SF2">
    <property type="entry name" value="YVBH-LIKE OLIGOMERISATION REGION"/>
    <property type="match status" value="1"/>
</dbReference>
<dbReference type="EMBL" id="BMFK01000002">
    <property type="protein sequence ID" value="GGE76052.1"/>
    <property type="molecule type" value="Genomic_DNA"/>
</dbReference>
<dbReference type="PANTHER" id="PTHR35796">
    <property type="entry name" value="HYPOTHETICAL CYTOSOLIC PROTEIN"/>
    <property type="match status" value="1"/>
</dbReference>
<name>A0A917ESY1_9BACI</name>
<dbReference type="Gene3D" id="2.30.29.50">
    <property type="entry name" value="Bacterial Pleckstrin homology domain"/>
    <property type="match status" value="1"/>
</dbReference>